<sequence>MGGLSAFKRRPLTCYFCLLVHTHTSMHVHTHTHSVSRTARTSLVRPWDAERPPPDGLQVCTSVPCTGRTLANSSSGERTQIIGHNTAKANFCSTTHHIHTYTHTARPCVCVFGCKDFKDCSGGGVPRHEESVSL</sequence>
<organism evidence="1">
    <name type="scientific">Anopheles darlingi</name>
    <name type="common">Mosquito</name>
    <dbReference type="NCBI Taxonomy" id="43151"/>
    <lineage>
        <taxon>Eukaryota</taxon>
        <taxon>Metazoa</taxon>
        <taxon>Ecdysozoa</taxon>
        <taxon>Arthropoda</taxon>
        <taxon>Hexapoda</taxon>
        <taxon>Insecta</taxon>
        <taxon>Pterygota</taxon>
        <taxon>Neoptera</taxon>
        <taxon>Endopterygota</taxon>
        <taxon>Diptera</taxon>
        <taxon>Nematocera</taxon>
        <taxon>Culicoidea</taxon>
        <taxon>Culicidae</taxon>
        <taxon>Anophelinae</taxon>
        <taxon>Anopheles</taxon>
    </lineage>
</organism>
<evidence type="ECO:0000313" key="1">
    <source>
        <dbReference type="EMBL" id="MBW75786.1"/>
    </source>
</evidence>
<proteinExistence type="predicted"/>
<protein>
    <submittedName>
        <fullName evidence="1">Putative secreted protein</fullName>
    </submittedName>
</protein>
<dbReference type="EMBL" id="GGFL01011608">
    <property type="protein sequence ID" value="MBW75786.1"/>
    <property type="molecule type" value="Transcribed_RNA"/>
</dbReference>
<reference evidence="1" key="1">
    <citation type="submission" date="2018-01" db="EMBL/GenBank/DDBJ databases">
        <title>An insight into the sialome of Amazonian anophelines.</title>
        <authorList>
            <person name="Ribeiro J.M."/>
            <person name="Scarpassa V."/>
            <person name="Calvo E."/>
        </authorList>
    </citation>
    <scope>NUCLEOTIDE SEQUENCE</scope>
</reference>
<dbReference type="AlphaFoldDB" id="A0A2M4DE03"/>
<accession>A0A2M4DE03</accession>
<name>A0A2M4DE03_ANODA</name>